<comment type="similarity">
    <text evidence="1">Belongs to the membrane fusion protein (MFP) (TC 8.A.1) family.</text>
</comment>
<evidence type="ECO:0000259" key="3">
    <source>
        <dbReference type="Pfam" id="PF25917"/>
    </source>
</evidence>
<dbReference type="Proteomes" id="UP000001887">
    <property type="component" value="Chromosome"/>
</dbReference>
<dbReference type="PANTHER" id="PTHR30469">
    <property type="entry name" value="MULTIDRUG RESISTANCE PROTEIN MDTA"/>
    <property type="match status" value="1"/>
</dbReference>
<dbReference type="PANTHER" id="PTHR30469:SF15">
    <property type="entry name" value="HLYD FAMILY OF SECRETION PROTEINS"/>
    <property type="match status" value="1"/>
</dbReference>
<proteinExistence type="inferred from homology"/>
<dbReference type="EMBL" id="CP001848">
    <property type="protein sequence ID" value="ADB16475.1"/>
    <property type="molecule type" value="Genomic_DNA"/>
</dbReference>
<dbReference type="KEGG" id="psl:Psta_1800"/>
<reference evidence="5 6" key="1">
    <citation type="journal article" date="2009" name="Stand. Genomic Sci.">
        <title>Complete genome sequence of Pirellula staleyi type strain (ATCC 27377).</title>
        <authorList>
            <person name="Clum A."/>
            <person name="Tindall B.J."/>
            <person name="Sikorski J."/>
            <person name="Ivanova N."/>
            <person name="Mavrommatis K."/>
            <person name="Lucas S."/>
            <person name="Glavina del Rio T."/>
            <person name="Nolan M."/>
            <person name="Chen F."/>
            <person name="Tice H."/>
            <person name="Pitluck S."/>
            <person name="Cheng J.F."/>
            <person name="Chertkov O."/>
            <person name="Brettin T."/>
            <person name="Han C."/>
            <person name="Detter J.C."/>
            <person name="Kuske C."/>
            <person name="Bruce D."/>
            <person name="Goodwin L."/>
            <person name="Ovchinikova G."/>
            <person name="Pati A."/>
            <person name="Mikhailova N."/>
            <person name="Chen A."/>
            <person name="Palaniappan K."/>
            <person name="Land M."/>
            <person name="Hauser L."/>
            <person name="Chang Y.J."/>
            <person name="Jeffries C.D."/>
            <person name="Chain P."/>
            <person name="Rohde M."/>
            <person name="Goker M."/>
            <person name="Bristow J."/>
            <person name="Eisen J.A."/>
            <person name="Markowitz V."/>
            <person name="Hugenholtz P."/>
            <person name="Kyrpides N.C."/>
            <person name="Klenk H.P."/>
            <person name="Lapidus A."/>
        </authorList>
    </citation>
    <scope>NUCLEOTIDE SEQUENCE [LARGE SCALE GENOMIC DNA]</scope>
    <source>
        <strain evidence="6">ATCC 27377 / DSM 6068 / ICPB 4128</strain>
    </source>
</reference>
<evidence type="ECO:0000313" key="6">
    <source>
        <dbReference type="Proteomes" id="UP000001887"/>
    </source>
</evidence>
<dbReference type="eggNOG" id="COG0845">
    <property type="taxonomic scope" value="Bacteria"/>
</dbReference>
<dbReference type="Pfam" id="PF25954">
    <property type="entry name" value="Beta-barrel_RND_2"/>
    <property type="match status" value="1"/>
</dbReference>
<dbReference type="OrthoDB" id="259511at2"/>
<evidence type="ECO:0000313" key="5">
    <source>
        <dbReference type="EMBL" id="ADB16475.1"/>
    </source>
</evidence>
<dbReference type="AlphaFoldDB" id="D2QZ20"/>
<feature type="domain" description="CusB-like beta-barrel" evidence="4">
    <location>
        <begin position="226"/>
        <end position="294"/>
    </location>
</feature>
<dbReference type="NCBIfam" id="TIGR01730">
    <property type="entry name" value="RND_mfp"/>
    <property type="match status" value="1"/>
</dbReference>
<dbReference type="Gene3D" id="2.40.50.100">
    <property type="match status" value="1"/>
</dbReference>
<keyword evidence="6" id="KW-1185">Reference proteome</keyword>
<sequence precursor="true">MSKQKVASPLLVFLGIGLLSLSFESPSARAAEPVVVSGLLRLVREVDVPAAEAGILSAVNVKEGMKVEKGDILATLDDREVVLMLTRAEIELEIATRTADTDVAYRLAEKTLRVAEEELKRGQTSVAAIQKVISQQELDRLQLAADEARLAMEKAKHEQSVAVLNIKLKQAEVDLAKRTIDRRRAIAPFSGVVADITGREGEWIEPGKKLIRLVQLDKLRCEGFIPAKAAVALKAGTPVQFDILATELPKRQFQGVLVFVSPEVNPVSNEVRVIAEIDNADQMLRPGYRGQMTIRVP</sequence>
<keyword evidence="2" id="KW-0175">Coiled coil</keyword>
<protein>
    <submittedName>
        <fullName evidence="5">Secretion protein HlyD family protein</fullName>
    </submittedName>
</protein>
<dbReference type="InterPro" id="IPR006143">
    <property type="entry name" value="RND_pump_MFP"/>
</dbReference>
<dbReference type="GO" id="GO:0015562">
    <property type="term" value="F:efflux transmembrane transporter activity"/>
    <property type="evidence" value="ECO:0007669"/>
    <property type="project" value="TreeGrafter"/>
</dbReference>
<dbReference type="HOGENOM" id="CLU_071820_0_0_0"/>
<evidence type="ECO:0000259" key="4">
    <source>
        <dbReference type="Pfam" id="PF25954"/>
    </source>
</evidence>
<dbReference type="Pfam" id="PF25917">
    <property type="entry name" value="BSH_RND"/>
    <property type="match status" value="1"/>
</dbReference>
<organism evidence="5 6">
    <name type="scientific">Pirellula staleyi (strain ATCC 27377 / DSM 6068 / ICPB 4128)</name>
    <name type="common">Pirella staleyi</name>
    <dbReference type="NCBI Taxonomy" id="530564"/>
    <lineage>
        <taxon>Bacteria</taxon>
        <taxon>Pseudomonadati</taxon>
        <taxon>Planctomycetota</taxon>
        <taxon>Planctomycetia</taxon>
        <taxon>Pirellulales</taxon>
        <taxon>Pirellulaceae</taxon>
        <taxon>Pirellula</taxon>
    </lineage>
</organism>
<feature type="coiled-coil region" evidence="2">
    <location>
        <begin position="138"/>
        <end position="174"/>
    </location>
</feature>
<dbReference type="SUPFAM" id="SSF111369">
    <property type="entry name" value="HlyD-like secretion proteins"/>
    <property type="match status" value="1"/>
</dbReference>
<dbReference type="GO" id="GO:1990281">
    <property type="term" value="C:efflux pump complex"/>
    <property type="evidence" value="ECO:0007669"/>
    <property type="project" value="TreeGrafter"/>
</dbReference>
<evidence type="ECO:0000256" key="1">
    <source>
        <dbReference type="ARBA" id="ARBA00009477"/>
    </source>
</evidence>
<evidence type="ECO:0000256" key="2">
    <source>
        <dbReference type="SAM" id="Coils"/>
    </source>
</evidence>
<dbReference type="InterPro" id="IPR058625">
    <property type="entry name" value="MdtA-like_BSH"/>
</dbReference>
<dbReference type="Gene3D" id="2.40.30.170">
    <property type="match status" value="1"/>
</dbReference>
<gene>
    <name evidence="5" type="ordered locus">Psta_1800</name>
</gene>
<dbReference type="InterPro" id="IPR058792">
    <property type="entry name" value="Beta-barrel_RND_2"/>
</dbReference>
<dbReference type="STRING" id="530564.Psta_1800"/>
<feature type="domain" description="Multidrug resistance protein MdtA-like barrel-sandwich hybrid" evidence="3">
    <location>
        <begin position="44"/>
        <end position="211"/>
    </location>
</feature>
<accession>D2QZ20</accession>
<name>D2QZ20_PIRSD</name>